<dbReference type="Gene3D" id="3.40.50.620">
    <property type="entry name" value="HUPs"/>
    <property type="match status" value="1"/>
</dbReference>
<dbReference type="HAMAP" id="MF_02090">
    <property type="entry name" value="NadE_glutamine_dep"/>
    <property type="match status" value="1"/>
</dbReference>
<dbReference type="GO" id="GO:0005737">
    <property type="term" value="C:cytoplasm"/>
    <property type="evidence" value="ECO:0007669"/>
    <property type="project" value="InterPro"/>
</dbReference>
<keyword evidence="4 7" id="KW-0547">Nucleotide-binding</keyword>
<dbReference type="NCBIfam" id="TIGR00552">
    <property type="entry name" value="nadE"/>
    <property type="match status" value="1"/>
</dbReference>
<sequence length="557" mass="61755">MAYHDIKNKLKLAIAQLNPTVGDVIGNLKQAHHAHQEASADGADIILFTELFMSGYPAQDLILKPSFIRACESAIQELALLTKNGAAIIIGTPLCRNNKIVNGVVVIDQGEIIGECLKSDLPNYGVFDEKRVFYPAQQNNPIIIRGLSVGIPICEDIWNNNDVIVDFVKKGAQFILVPNASPYETGKIEQRFILVKKQQKIPVPVIYANQFGGQDELVFDGGSFGLQSDGAVAFQLKHFDCHLAITQWTKDKDLWRCTDQPFESYLKGEGADYQACLVGLRDYVTKNGFKGVLLGLSGGIDSALCAAMAVDALGADKVHAVMLPYHYTSQESLKDAQECARLLGCRYDIIPISEPVEGFLNALTDIFQGTQQNVTEENLQSRTRGSLLMALSNKFGSLLLTTGNKSEMAVGYSTLYGDMNGGFNPIKDIYKMQVYALSHWRNNNVPMNSLGPSGEVIPKNIIEKAPSAELRENQKDEDSLPPYSILDDILCCLVEDELSVNDIVKRGHTIQTVERIENLLYLAEYKRRQSAPGVKISRKIFGLDRRYPITNRFRDKN</sequence>
<dbReference type="PANTHER" id="PTHR23090:SF9">
    <property type="entry name" value="GLUTAMINE-DEPENDENT NAD(+) SYNTHETASE"/>
    <property type="match status" value="1"/>
</dbReference>
<keyword evidence="3 7" id="KW-0436">Ligase</keyword>
<dbReference type="InterPro" id="IPR014445">
    <property type="entry name" value="Gln-dep_NAD_synthase"/>
</dbReference>
<comment type="similarity">
    <text evidence="2 7 8">In the C-terminal section; belongs to the NAD synthetase family.</text>
</comment>
<dbReference type="eggNOG" id="COG0171">
    <property type="taxonomic scope" value="Bacteria"/>
</dbReference>
<feature type="active site" description="Nucleophile; for glutaminase activity" evidence="7">
    <location>
        <position position="154"/>
    </location>
</feature>
<dbReference type="InterPro" id="IPR000132">
    <property type="entry name" value="Nitrilase/CN_hydratase_CS"/>
</dbReference>
<comment type="caution">
    <text evidence="7">Lacks conserved residue(s) required for the propagation of feature annotation.</text>
</comment>
<dbReference type="PANTHER" id="PTHR23090">
    <property type="entry name" value="NH 3 /GLUTAMINE-DEPENDENT NAD + SYNTHETASE"/>
    <property type="match status" value="1"/>
</dbReference>
<evidence type="ECO:0000256" key="6">
    <source>
        <dbReference type="ARBA" id="ARBA00023027"/>
    </source>
</evidence>
<dbReference type="EMBL" id="AIMB01000008">
    <property type="protein sequence ID" value="EJF88659.1"/>
    <property type="molecule type" value="Genomic_DNA"/>
</dbReference>
<dbReference type="Pfam" id="PF02540">
    <property type="entry name" value="NAD_synthase"/>
    <property type="match status" value="1"/>
</dbReference>
<dbReference type="RefSeq" id="WP_008039398.1">
    <property type="nucleotide sequence ID" value="NZ_JH725147.1"/>
</dbReference>
<evidence type="ECO:0000313" key="12">
    <source>
        <dbReference type="EMBL" id="EJF88659.1"/>
    </source>
</evidence>
<comment type="catalytic activity">
    <reaction evidence="7 8">
        <text>deamido-NAD(+) + L-glutamine + ATP + H2O = L-glutamate + AMP + diphosphate + NAD(+) + H(+)</text>
        <dbReference type="Rhea" id="RHEA:24384"/>
        <dbReference type="ChEBI" id="CHEBI:15377"/>
        <dbReference type="ChEBI" id="CHEBI:15378"/>
        <dbReference type="ChEBI" id="CHEBI:29985"/>
        <dbReference type="ChEBI" id="CHEBI:30616"/>
        <dbReference type="ChEBI" id="CHEBI:33019"/>
        <dbReference type="ChEBI" id="CHEBI:57540"/>
        <dbReference type="ChEBI" id="CHEBI:58359"/>
        <dbReference type="ChEBI" id="CHEBI:58437"/>
        <dbReference type="ChEBI" id="CHEBI:456215"/>
        <dbReference type="EC" id="6.3.5.1"/>
    </reaction>
</comment>
<dbReference type="GO" id="GO:0004359">
    <property type="term" value="F:glutaminase activity"/>
    <property type="evidence" value="ECO:0007669"/>
    <property type="project" value="InterPro"/>
</dbReference>
<dbReference type="Proteomes" id="UP000008952">
    <property type="component" value="Unassembled WGS sequence"/>
</dbReference>
<dbReference type="GO" id="GO:0005524">
    <property type="term" value="F:ATP binding"/>
    <property type="evidence" value="ECO:0007669"/>
    <property type="project" value="UniProtKB-UniRule"/>
</dbReference>
<dbReference type="InterPro" id="IPR003010">
    <property type="entry name" value="C-N_Hydrolase"/>
</dbReference>
<dbReference type="eggNOG" id="COG0388">
    <property type="taxonomic scope" value="Bacteria"/>
</dbReference>
<dbReference type="Pfam" id="PF00795">
    <property type="entry name" value="CN_hydrolase"/>
    <property type="match status" value="1"/>
</dbReference>
<dbReference type="GO" id="GO:0003952">
    <property type="term" value="F:NAD+ synthase (glutamine-hydrolyzing) activity"/>
    <property type="evidence" value="ECO:0007669"/>
    <property type="project" value="UniProtKB-UniRule"/>
</dbReference>
<feature type="binding site" evidence="7">
    <location>
        <position position="407"/>
    </location>
    <ligand>
        <name>deamido-NAD(+)</name>
        <dbReference type="ChEBI" id="CHEBI:58437"/>
        <note>ligand shared between two neighboring subunits</note>
    </ligand>
</feature>
<feature type="domain" description="CN hydrolase" evidence="11">
    <location>
        <begin position="10"/>
        <end position="254"/>
    </location>
</feature>
<feature type="binding site" evidence="7">
    <location>
        <position position="181"/>
    </location>
    <ligand>
        <name>L-glutamine</name>
        <dbReference type="ChEBI" id="CHEBI:58359"/>
    </ligand>
</feature>
<dbReference type="FunFam" id="3.40.50.620:FF:000106">
    <property type="entry name" value="Glutamine-dependent NAD(+) synthetase"/>
    <property type="match status" value="1"/>
</dbReference>
<dbReference type="SUPFAM" id="SSF56317">
    <property type="entry name" value="Carbon-nitrogen hydrolase"/>
    <property type="match status" value="1"/>
</dbReference>
<dbReference type="EC" id="6.3.5.1" evidence="7 8"/>
<dbReference type="CDD" id="cd00553">
    <property type="entry name" value="NAD_synthase"/>
    <property type="match status" value="1"/>
</dbReference>
<evidence type="ECO:0000256" key="1">
    <source>
        <dbReference type="ARBA" id="ARBA00005188"/>
    </source>
</evidence>
<dbReference type="NCBIfam" id="NF010588">
    <property type="entry name" value="PRK13981.1"/>
    <property type="match status" value="1"/>
</dbReference>
<evidence type="ECO:0000256" key="10">
    <source>
        <dbReference type="RuleBase" id="RU003811"/>
    </source>
</evidence>
<dbReference type="UniPathway" id="UPA00253">
    <property type="reaction ID" value="UER00334"/>
</dbReference>
<gene>
    <name evidence="7" type="primary">nadE</name>
    <name evidence="12" type="ORF">ME5_01210</name>
</gene>
<evidence type="ECO:0000313" key="13">
    <source>
        <dbReference type="Proteomes" id="UP000008952"/>
    </source>
</evidence>
<evidence type="ECO:0000259" key="11">
    <source>
        <dbReference type="PROSITE" id="PS50263"/>
    </source>
</evidence>
<feature type="binding site" evidence="7">
    <location>
        <begin position="295"/>
        <end position="302"/>
    </location>
    <ligand>
        <name>ATP</name>
        <dbReference type="ChEBI" id="CHEBI:30616"/>
    </ligand>
</feature>
<evidence type="ECO:0000256" key="3">
    <source>
        <dbReference type="ARBA" id="ARBA00022598"/>
    </source>
</evidence>
<feature type="binding site" evidence="7">
    <location>
        <position position="526"/>
    </location>
    <ligand>
        <name>deamido-NAD(+)</name>
        <dbReference type="ChEBI" id="CHEBI:58437"/>
        <note>ligand shared between two neighboring subunits</note>
    </ligand>
</feature>
<evidence type="ECO:0000256" key="7">
    <source>
        <dbReference type="HAMAP-Rule" id="MF_02090"/>
    </source>
</evidence>
<evidence type="ECO:0000256" key="8">
    <source>
        <dbReference type="PIRNR" id="PIRNR006630"/>
    </source>
</evidence>
<dbReference type="AlphaFoldDB" id="J0QZJ2"/>
<comment type="similarity">
    <text evidence="10">Belongs to the NAD synthetase family.</text>
</comment>
<dbReference type="PIRSF" id="PIRSF006630">
    <property type="entry name" value="NADS_GAT"/>
    <property type="match status" value="1"/>
</dbReference>
<organism evidence="12 13">
    <name type="scientific">Bartonella tamiae Th239</name>
    <dbReference type="NCBI Taxonomy" id="1094558"/>
    <lineage>
        <taxon>Bacteria</taxon>
        <taxon>Pseudomonadati</taxon>
        <taxon>Pseudomonadota</taxon>
        <taxon>Alphaproteobacteria</taxon>
        <taxon>Hyphomicrobiales</taxon>
        <taxon>Bartonellaceae</taxon>
        <taxon>Bartonella</taxon>
    </lineage>
</organism>
<feature type="active site" description="Proton acceptor; for glutaminase activity" evidence="7">
    <location>
        <position position="50"/>
    </location>
</feature>
<dbReference type="GO" id="GO:0008795">
    <property type="term" value="F:NAD+ synthase activity"/>
    <property type="evidence" value="ECO:0007669"/>
    <property type="project" value="UniProtKB-UniRule"/>
</dbReference>
<dbReference type="PATRIC" id="fig|1094558.3.peg.1308"/>
<evidence type="ECO:0000256" key="2">
    <source>
        <dbReference type="ARBA" id="ARBA00007145"/>
    </source>
</evidence>
<dbReference type="SUPFAM" id="SSF52402">
    <property type="entry name" value="Adenine nucleotide alpha hydrolases-like"/>
    <property type="match status" value="1"/>
</dbReference>
<feature type="active site" description="Proton acceptor" evidence="9">
    <location>
        <position position="50"/>
    </location>
</feature>
<dbReference type="InterPro" id="IPR036526">
    <property type="entry name" value="C-N_Hydrolase_sf"/>
</dbReference>
<dbReference type="PROSITE" id="PS00920">
    <property type="entry name" value="NITRIL_CHT_1"/>
    <property type="match status" value="1"/>
</dbReference>
<evidence type="ECO:0000256" key="9">
    <source>
        <dbReference type="PROSITE-ProRule" id="PRU10139"/>
    </source>
</evidence>
<evidence type="ECO:0000256" key="4">
    <source>
        <dbReference type="ARBA" id="ARBA00022741"/>
    </source>
</evidence>
<keyword evidence="5 7" id="KW-0067">ATP-binding</keyword>
<proteinExistence type="inferred from homology"/>
<accession>J0QZJ2</accession>
<dbReference type="HOGENOM" id="CLU_022313_2_0_5"/>
<feature type="binding site" evidence="7">
    <location>
        <position position="402"/>
    </location>
    <ligand>
        <name>ATP</name>
        <dbReference type="ChEBI" id="CHEBI:30616"/>
    </ligand>
</feature>
<feature type="binding site" evidence="7">
    <location>
        <position position="378"/>
    </location>
    <ligand>
        <name>deamido-NAD(+)</name>
        <dbReference type="ChEBI" id="CHEBI:58437"/>
        <note>ligand shared between two neighboring subunits</note>
    </ligand>
</feature>
<dbReference type="InterPro" id="IPR014729">
    <property type="entry name" value="Rossmann-like_a/b/a_fold"/>
</dbReference>
<dbReference type="InterPro" id="IPR022310">
    <property type="entry name" value="NAD/GMP_synthase"/>
</dbReference>
<feature type="binding site" evidence="7">
    <location>
        <position position="124"/>
    </location>
    <ligand>
        <name>L-glutamine</name>
        <dbReference type="ChEBI" id="CHEBI:58359"/>
    </ligand>
</feature>
<dbReference type="GO" id="GO:0000257">
    <property type="term" value="F:nitrilase activity"/>
    <property type="evidence" value="ECO:0007669"/>
    <property type="project" value="UniProtKB-ARBA"/>
</dbReference>
<keyword evidence="13" id="KW-1185">Reference proteome</keyword>
<dbReference type="PROSITE" id="PS50263">
    <property type="entry name" value="CN_HYDROLASE"/>
    <property type="match status" value="1"/>
</dbReference>
<dbReference type="InterPro" id="IPR003694">
    <property type="entry name" value="NAD_synthase"/>
</dbReference>
<keyword evidence="6 7" id="KW-0520">NAD</keyword>
<comment type="pathway">
    <text evidence="1 7 8">Cofactor biosynthesis; NAD(+) biosynthesis; NAD(+) from deamido-NAD(+) (L-Gln route): step 1/1.</text>
</comment>
<comment type="caution">
    <text evidence="12">The sequence shown here is derived from an EMBL/GenBank/DDBJ whole genome shotgun (WGS) entry which is preliminary data.</text>
</comment>
<dbReference type="Gene3D" id="3.60.110.10">
    <property type="entry name" value="Carbon-nitrogen hydrolase"/>
    <property type="match status" value="1"/>
</dbReference>
<feature type="binding site" evidence="7">
    <location>
        <position position="187"/>
    </location>
    <ligand>
        <name>L-glutamine</name>
        <dbReference type="ChEBI" id="CHEBI:58359"/>
    </ligand>
</feature>
<protein>
    <recommendedName>
        <fullName evidence="7 8">Glutamine-dependent NAD(+) synthetase</fullName>
        <ecNumber evidence="7 8">6.3.5.1</ecNumber>
    </recommendedName>
    <alternativeName>
        <fullName evidence="7 8">NAD(+) synthase [glutamine-hydrolyzing]</fullName>
    </alternativeName>
</protein>
<dbReference type="GO" id="GO:0009435">
    <property type="term" value="P:NAD+ biosynthetic process"/>
    <property type="evidence" value="ECO:0007669"/>
    <property type="project" value="UniProtKB-UniRule"/>
</dbReference>
<comment type="function">
    <text evidence="7">Catalyzes the ATP-dependent amidation of deamido-NAD to form NAD. Uses L-glutamine as a nitrogen source.</text>
</comment>
<feature type="active site" description="For glutaminase activity" evidence="7">
    <location>
        <position position="118"/>
    </location>
</feature>
<evidence type="ECO:0000256" key="5">
    <source>
        <dbReference type="ARBA" id="ARBA00022840"/>
    </source>
</evidence>
<dbReference type="CDD" id="cd07570">
    <property type="entry name" value="GAT_Gln-NAD-synth"/>
    <property type="match status" value="1"/>
</dbReference>
<reference evidence="12 13" key="1">
    <citation type="submission" date="2012-03" db="EMBL/GenBank/DDBJ databases">
        <title>The Genome Sequence of Bartonella tamiae Th239.</title>
        <authorList>
            <consortium name="The Broad Institute Genome Sequencing Platform"/>
            <consortium name="The Broad Institute Genome Sequencing Center for Infectious Disease"/>
            <person name="Feldgarden M."/>
            <person name="Kirby J."/>
            <person name="Kosoy M."/>
            <person name="Birtles R."/>
            <person name="Probert W.S."/>
            <person name="Chiaraviglio L."/>
            <person name="Young S.K."/>
            <person name="Zeng Q."/>
            <person name="Gargeya S."/>
            <person name="Fitzgerald M."/>
            <person name="Haas B."/>
            <person name="Abouelleil A."/>
            <person name="Alvarado L."/>
            <person name="Arachchi H.M."/>
            <person name="Berlin A."/>
            <person name="Chapman S.B."/>
            <person name="Gearin G."/>
            <person name="Goldberg J."/>
            <person name="Griggs A."/>
            <person name="Gujja S."/>
            <person name="Hansen M."/>
            <person name="Heiman D."/>
            <person name="Howarth C."/>
            <person name="Larimer J."/>
            <person name="Lui A."/>
            <person name="MacDonald P.J.P."/>
            <person name="McCowen C."/>
            <person name="Montmayeur A."/>
            <person name="Murphy C."/>
            <person name="Neiman D."/>
            <person name="Pearson M."/>
            <person name="Priest M."/>
            <person name="Roberts A."/>
            <person name="Saif S."/>
            <person name="Shea T."/>
            <person name="Sisk P."/>
            <person name="Stolte C."/>
            <person name="Sykes S."/>
            <person name="Wortman J."/>
            <person name="Nusbaum C."/>
            <person name="Birren B."/>
        </authorList>
    </citation>
    <scope>NUCLEOTIDE SEQUENCE [LARGE SCALE GENOMIC DNA]</scope>
    <source>
        <strain evidence="12 13">Th239</strain>
    </source>
</reference>
<name>J0QZJ2_9HYPH</name>
<dbReference type="STRING" id="1094558.ME5_01210"/>